<accession>A0A9X3C840</accession>
<proteinExistence type="predicted"/>
<keyword evidence="3" id="KW-1185">Reference proteome</keyword>
<protein>
    <submittedName>
        <fullName evidence="2">Uncharacterized protein</fullName>
    </submittedName>
</protein>
<reference evidence="2" key="1">
    <citation type="submission" date="2022-10" db="EMBL/GenBank/DDBJ databases">
        <title>Two novel species of Flavobacterium.</title>
        <authorList>
            <person name="Liu Q."/>
            <person name="Xin Y.-H."/>
        </authorList>
    </citation>
    <scope>NUCLEOTIDE SEQUENCE</scope>
    <source>
        <strain evidence="2">LS1R47</strain>
    </source>
</reference>
<dbReference type="Proteomes" id="UP001151133">
    <property type="component" value="Unassembled WGS sequence"/>
</dbReference>
<evidence type="ECO:0000256" key="1">
    <source>
        <dbReference type="SAM" id="SignalP"/>
    </source>
</evidence>
<evidence type="ECO:0000313" key="2">
    <source>
        <dbReference type="EMBL" id="MCV9932907.1"/>
    </source>
</evidence>
<dbReference type="EMBL" id="JAOZEV010000007">
    <property type="protein sequence ID" value="MCV9932907.1"/>
    <property type="molecule type" value="Genomic_DNA"/>
</dbReference>
<comment type="caution">
    <text evidence="2">The sequence shown here is derived from an EMBL/GenBank/DDBJ whole genome shotgun (WGS) entry which is preliminary data.</text>
</comment>
<name>A0A9X3C840_9FLAO</name>
<dbReference type="RefSeq" id="WP_264287142.1">
    <property type="nucleotide sequence ID" value="NZ_JAOZEV010000007.1"/>
</dbReference>
<feature type="signal peptide" evidence="1">
    <location>
        <begin position="1"/>
        <end position="19"/>
    </location>
</feature>
<feature type="chain" id="PRO_5040858518" evidence="1">
    <location>
        <begin position="20"/>
        <end position="247"/>
    </location>
</feature>
<keyword evidence="1" id="KW-0732">Signal</keyword>
<organism evidence="2 3">
    <name type="scientific">Flavobacterium frigoritolerans</name>
    <dbReference type="NCBI Taxonomy" id="2987686"/>
    <lineage>
        <taxon>Bacteria</taxon>
        <taxon>Pseudomonadati</taxon>
        <taxon>Bacteroidota</taxon>
        <taxon>Flavobacteriia</taxon>
        <taxon>Flavobacteriales</taxon>
        <taxon>Flavobacteriaceae</taxon>
        <taxon>Flavobacterium</taxon>
    </lineage>
</organism>
<sequence length="247" mass="26885">MKKKLIILCLMTFSLLTYSQSQVGINTFNPTQTLDVNGGARVRNMKNINTEALTLEYNHQIVANSDGNLGYVLNSNTTVPWSFNDNKYDVLTKPISSGLRTGRVPLNFSITISIPAKSQAQVVINYNMPVMHSSHTPNTIGYLGCTLYKSVNDGSDIELDMGSRKYTVPNNYNGIAVTALGMPVAGFAIDIISNPGDTPMNVAYKVDGYVESNAATVTFGMYTASPGINYNWGRGVMSAQIFTKPIN</sequence>
<gene>
    <name evidence="2" type="ORF">OIU80_11485</name>
</gene>
<dbReference type="AlphaFoldDB" id="A0A9X3C840"/>
<evidence type="ECO:0000313" key="3">
    <source>
        <dbReference type="Proteomes" id="UP001151133"/>
    </source>
</evidence>